<feature type="compositionally biased region" description="Polar residues" evidence="3">
    <location>
        <begin position="530"/>
        <end position="540"/>
    </location>
</feature>
<evidence type="ECO:0000313" key="5">
    <source>
        <dbReference type="EMBL" id="EYB84049.1"/>
    </source>
</evidence>
<evidence type="ECO:0000313" key="6">
    <source>
        <dbReference type="Proteomes" id="UP000024635"/>
    </source>
</evidence>
<dbReference type="GO" id="GO:0000137">
    <property type="term" value="C:Golgi cis cisterna"/>
    <property type="evidence" value="ECO:0007669"/>
    <property type="project" value="TreeGrafter"/>
</dbReference>
<name>A0A016S1G4_9BILA</name>
<gene>
    <name evidence="5" type="primary">Acey_s0323.g2471</name>
    <name evidence="5" type="ORF">Y032_0323g2471</name>
</gene>
<evidence type="ECO:0000256" key="2">
    <source>
        <dbReference type="SAM" id="Coils"/>
    </source>
</evidence>
<reference evidence="6" key="1">
    <citation type="journal article" date="2015" name="Nat. Genet.">
        <title>The genome and transcriptome of the zoonotic hookworm Ancylostoma ceylanicum identify infection-specific gene families.</title>
        <authorList>
            <person name="Schwarz E.M."/>
            <person name="Hu Y."/>
            <person name="Antoshechkin I."/>
            <person name="Miller M.M."/>
            <person name="Sternberg P.W."/>
            <person name="Aroian R.V."/>
        </authorList>
    </citation>
    <scope>NUCLEOTIDE SEQUENCE</scope>
    <source>
        <strain evidence="6">HY135</strain>
    </source>
</reference>
<evidence type="ECO:0000256" key="1">
    <source>
        <dbReference type="ARBA" id="ARBA00023054"/>
    </source>
</evidence>
<feature type="domain" description="Golgin subfamily A conserved" evidence="4">
    <location>
        <begin position="213"/>
        <end position="444"/>
    </location>
</feature>
<evidence type="ECO:0000256" key="3">
    <source>
        <dbReference type="SAM" id="MobiDB-lite"/>
    </source>
</evidence>
<dbReference type="PANTHER" id="PTHR10881:SF46">
    <property type="entry name" value="GOLGIN SUBFAMILY A MEMBER 2"/>
    <property type="match status" value="1"/>
</dbReference>
<dbReference type="PANTHER" id="PTHR10881">
    <property type="entry name" value="GOLGIN SUBFAMILY A MEMBER-RELATED"/>
    <property type="match status" value="1"/>
</dbReference>
<dbReference type="GO" id="GO:0007030">
    <property type="term" value="P:Golgi organization"/>
    <property type="evidence" value="ECO:0007669"/>
    <property type="project" value="TreeGrafter"/>
</dbReference>
<keyword evidence="1 2" id="KW-0175">Coiled coil</keyword>
<accession>A0A016S1G4</accession>
<dbReference type="Proteomes" id="UP000024635">
    <property type="component" value="Unassembled WGS sequence"/>
</dbReference>
<feature type="domain" description="Golgin subfamily A conserved" evidence="4">
    <location>
        <begin position="57"/>
        <end position="172"/>
    </location>
</feature>
<evidence type="ECO:0000259" key="4">
    <source>
        <dbReference type="Pfam" id="PF15070"/>
    </source>
</evidence>
<feature type="coiled-coil region" evidence="2">
    <location>
        <begin position="275"/>
        <end position="309"/>
    </location>
</feature>
<comment type="caution">
    <text evidence="5">The sequence shown here is derived from an EMBL/GenBank/DDBJ whole genome shotgun (WGS) entry which is preliminary data.</text>
</comment>
<protein>
    <recommendedName>
        <fullName evidence="4">Golgin subfamily A conserved domain-containing protein</fullName>
    </recommendedName>
</protein>
<feature type="coiled-coil region" evidence="2">
    <location>
        <begin position="75"/>
        <end position="175"/>
    </location>
</feature>
<feature type="region of interest" description="Disordered" evidence="3">
    <location>
        <begin position="489"/>
        <end position="542"/>
    </location>
</feature>
<dbReference type="STRING" id="53326.A0A016S1G4"/>
<feature type="coiled-coil region" evidence="2">
    <location>
        <begin position="355"/>
        <end position="438"/>
    </location>
</feature>
<dbReference type="OrthoDB" id="5978643at2759"/>
<proteinExistence type="predicted"/>
<dbReference type="InterPro" id="IPR024858">
    <property type="entry name" value="GOLGA"/>
</dbReference>
<feature type="compositionally biased region" description="Basic and acidic residues" evidence="3">
    <location>
        <begin position="200"/>
        <end position="225"/>
    </location>
</feature>
<dbReference type="Pfam" id="PF15070">
    <property type="entry name" value="GOLGA2L5"/>
    <property type="match status" value="2"/>
</dbReference>
<organism evidence="5 6">
    <name type="scientific">Ancylostoma ceylanicum</name>
    <dbReference type="NCBI Taxonomy" id="53326"/>
    <lineage>
        <taxon>Eukaryota</taxon>
        <taxon>Metazoa</taxon>
        <taxon>Ecdysozoa</taxon>
        <taxon>Nematoda</taxon>
        <taxon>Chromadorea</taxon>
        <taxon>Rhabditida</taxon>
        <taxon>Rhabditina</taxon>
        <taxon>Rhabditomorpha</taxon>
        <taxon>Strongyloidea</taxon>
        <taxon>Ancylostomatidae</taxon>
        <taxon>Ancylostomatinae</taxon>
        <taxon>Ancylostoma</taxon>
    </lineage>
</organism>
<dbReference type="GO" id="GO:0005801">
    <property type="term" value="C:cis-Golgi network"/>
    <property type="evidence" value="ECO:0007669"/>
    <property type="project" value="TreeGrafter"/>
</dbReference>
<dbReference type="AlphaFoldDB" id="A0A016S1G4"/>
<dbReference type="EMBL" id="JARK01001659">
    <property type="protein sequence ID" value="EYB84049.1"/>
    <property type="molecule type" value="Genomic_DNA"/>
</dbReference>
<keyword evidence="6" id="KW-1185">Reference proteome</keyword>
<feature type="compositionally biased region" description="Low complexity" evidence="3">
    <location>
        <begin position="518"/>
        <end position="529"/>
    </location>
</feature>
<dbReference type="InterPro" id="IPR043976">
    <property type="entry name" value="GOLGA_cons_dom"/>
</dbReference>
<sequence>MIQELCQKQSTVCVAGEAQDGSVVSYTEADVNRKVEEAKRVLDAEWQRKFDEEGKVVDSMMREKDQKIFEREQMVSELQMRLRLLEERSAETRASGSDLLSLSEQLQNEKATVSRAVAQNRELKEQLLETEDRLLAVTEEKLQSELARQTAEHQVKELKKRLDELTENGQSLTGSTGSATAASTSLEAVMHPSVSLEPSRSSEDWDGSERDHSESTAETSREREHMLETQLEMANQQIEEIRADLRRSHTRNEEMNQILRQNAEDENQNSIHVELGQAVARIHELAAENQLLRENIERVVEERSQLELSLMERCRTMGSEVPLDAEVVRSTPSTDVVQDQPRNEPSAIGSAEWARSELEKRFSQAMHSNAELRETLDRLEHINVQLQLENDTIADHVILYQHQRRLIRERLRAKDEQLAAMEADRAKTLERCQELQKALMEVLGRTGALKEYEIRDRSSSNPTKKIRRRVARSYSHSTVDEFSGDEDVIVNGSDMEVPPRTSVDSVDESALSEEGRSESVSPVEQESQPMMQNTPRSISPSILPETDAAVRKILQIITDISKPPNPSAVDKLHCTQCIGEIKTL</sequence>
<feature type="region of interest" description="Disordered" evidence="3">
    <location>
        <begin position="189"/>
        <end position="225"/>
    </location>
</feature>
<dbReference type="GO" id="GO:0032580">
    <property type="term" value="C:Golgi cisterna membrane"/>
    <property type="evidence" value="ECO:0007669"/>
    <property type="project" value="TreeGrafter"/>
</dbReference>